<evidence type="ECO:0000313" key="7">
    <source>
        <dbReference type="EMBL" id="RGX27834.1"/>
    </source>
</evidence>
<dbReference type="OrthoDB" id="255482at2"/>
<comment type="caution">
    <text evidence="7">The sequence shown here is derived from an EMBL/GenBank/DDBJ whole genome shotgun (WGS) entry which is preliminary data.</text>
</comment>
<feature type="transmembrane region" description="Helical" evidence="6">
    <location>
        <begin position="257"/>
        <end position="276"/>
    </location>
</feature>
<feature type="transmembrane region" description="Helical" evidence="6">
    <location>
        <begin position="116"/>
        <end position="149"/>
    </location>
</feature>
<evidence type="ECO:0000256" key="4">
    <source>
        <dbReference type="ARBA" id="ARBA00022989"/>
    </source>
</evidence>
<feature type="transmembrane region" description="Helical" evidence="6">
    <location>
        <begin position="14"/>
        <end position="34"/>
    </location>
</feature>
<evidence type="ECO:0000256" key="6">
    <source>
        <dbReference type="SAM" id="Phobius"/>
    </source>
</evidence>
<dbReference type="EMBL" id="QSBM01000012">
    <property type="protein sequence ID" value="RGX27834.1"/>
    <property type="molecule type" value="Genomic_DNA"/>
</dbReference>
<dbReference type="InterPro" id="IPR018385">
    <property type="entry name" value="C4_dicarb_anaerob_car-like"/>
</dbReference>
<dbReference type="Proteomes" id="UP000283880">
    <property type="component" value="Unassembled WGS sequence"/>
</dbReference>
<feature type="transmembrane region" description="Helical" evidence="6">
    <location>
        <begin position="440"/>
        <end position="460"/>
    </location>
</feature>
<dbReference type="GO" id="GO:0005886">
    <property type="term" value="C:plasma membrane"/>
    <property type="evidence" value="ECO:0007669"/>
    <property type="project" value="UniProtKB-SubCell"/>
</dbReference>
<dbReference type="PANTHER" id="PTHR43652:SF2">
    <property type="entry name" value="BASIC AMINO ACID ANTIPORTER YFCC-RELATED"/>
    <property type="match status" value="1"/>
</dbReference>
<dbReference type="InterPro" id="IPR051679">
    <property type="entry name" value="DASS-Related_Transporters"/>
</dbReference>
<proteinExistence type="predicted"/>
<evidence type="ECO:0000256" key="2">
    <source>
        <dbReference type="ARBA" id="ARBA00022475"/>
    </source>
</evidence>
<reference evidence="7 8" key="1">
    <citation type="submission" date="2018-08" db="EMBL/GenBank/DDBJ databases">
        <title>A genome reference for cultivated species of the human gut microbiota.</title>
        <authorList>
            <person name="Zou Y."/>
            <person name="Xue W."/>
            <person name="Luo G."/>
        </authorList>
    </citation>
    <scope>NUCLEOTIDE SEQUENCE [LARGE SCALE GENOMIC DNA]</scope>
    <source>
        <strain evidence="7 8">AF04-15</strain>
    </source>
</reference>
<organism evidence="7 8">
    <name type="scientific">Enterocloster asparagiformis</name>
    <dbReference type="NCBI Taxonomy" id="333367"/>
    <lineage>
        <taxon>Bacteria</taxon>
        <taxon>Bacillati</taxon>
        <taxon>Bacillota</taxon>
        <taxon>Clostridia</taxon>
        <taxon>Lachnospirales</taxon>
        <taxon>Lachnospiraceae</taxon>
        <taxon>Enterocloster</taxon>
    </lineage>
</organism>
<dbReference type="Pfam" id="PF03606">
    <property type="entry name" value="DcuC"/>
    <property type="match status" value="1"/>
</dbReference>
<evidence type="ECO:0000256" key="3">
    <source>
        <dbReference type="ARBA" id="ARBA00022692"/>
    </source>
</evidence>
<comment type="subcellular location">
    <subcellularLocation>
        <location evidence="1">Cell membrane</location>
        <topology evidence="1">Multi-pass membrane protein</topology>
    </subcellularLocation>
</comment>
<feature type="transmembrane region" description="Helical" evidence="6">
    <location>
        <begin position="156"/>
        <end position="176"/>
    </location>
</feature>
<feature type="transmembrane region" description="Helical" evidence="6">
    <location>
        <begin position="282"/>
        <end position="299"/>
    </location>
</feature>
<dbReference type="AlphaFoldDB" id="A0A413FD39"/>
<evidence type="ECO:0000313" key="8">
    <source>
        <dbReference type="Proteomes" id="UP000283880"/>
    </source>
</evidence>
<name>A0A413FD39_9FIRM</name>
<dbReference type="RefSeq" id="WP_007708164.1">
    <property type="nucleotide sequence ID" value="NZ_BAABXR010000003.1"/>
</dbReference>
<protein>
    <submittedName>
        <fullName evidence="7">YfcC family protein</fullName>
    </submittedName>
</protein>
<evidence type="ECO:0000256" key="1">
    <source>
        <dbReference type="ARBA" id="ARBA00004651"/>
    </source>
</evidence>
<keyword evidence="4 6" id="KW-1133">Transmembrane helix</keyword>
<sequence>MPAKHAKEKKSKELNPFVLITWIIVVFWILSFFIPSGQFERVDNVVDPDSFHIVQKIHVNIFQEILTMGTSALKASGSLILSMLVVGGSLRMITETGAMDLGLDAIIKRYGDKTIAIIPILCCLLGVCGSATVFISTAITLVPICIVIAQKLKLDNAVAVGLAYLGPWIGFMASPINVSTTATAQSLAGIPQFSGFGVRLVMTVIFVLILAAFMTWYCVRIRKDPSKSVMGGQSIDSLSVEANSAYAGQEFTWKHGLILLVFVAGIVYFAIGTKLWKYGPSEMAGILFVAAVFGNIVAGKSLDEGYKTFVKGGQTMVSTVLMIILASMISAILTNGLIIDTVVYYISLPLRALPKAMAAIGMFVANCLINIPIPSGSAQANVVMPIMAPLSDVLGITRQTAILAYQYGDSFTNLMNPTSAAFMGALALAQVSFKKWMKFITPLFTVYLIPIVVSLIWATATGWMGF</sequence>
<evidence type="ECO:0000256" key="5">
    <source>
        <dbReference type="ARBA" id="ARBA00023136"/>
    </source>
</evidence>
<keyword evidence="5 6" id="KW-0472">Membrane</keyword>
<accession>A0A413FD39</accession>
<feature type="transmembrane region" description="Helical" evidence="6">
    <location>
        <begin position="196"/>
        <end position="219"/>
    </location>
</feature>
<feature type="transmembrane region" description="Helical" evidence="6">
    <location>
        <begin position="352"/>
        <end position="371"/>
    </location>
</feature>
<dbReference type="PANTHER" id="PTHR43652">
    <property type="entry name" value="BASIC AMINO ACID ANTIPORTER YFCC-RELATED"/>
    <property type="match status" value="1"/>
</dbReference>
<gene>
    <name evidence="7" type="ORF">DWV29_15970</name>
</gene>
<keyword evidence="2" id="KW-1003">Cell membrane</keyword>
<feature type="transmembrane region" description="Helical" evidence="6">
    <location>
        <begin position="320"/>
        <end position="346"/>
    </location>
</feature>
<keyword evidence="3 6" id="KW-0812">Transmembrane</keyword>